<keyword evidence="2" id="KW-1185">Reference proteome</keyword>
<organism evidence="1 2">
    <name type="scientific">Phyllosticta citrichinensis</name>
    <dbReference type="NCBI Taxonomy" id="1130410"/>
    <lineage>
        <taxon>Eukaryota</taxon>
        <taxon>Fungi</taxon>
        <taxon>Dikarya</taxon>
        <taxon>Ascomycota</taxon>
        <taxon>Pezizomycotina</taxon>
        <taxon>Dothideomycetes</taxon>
        <taxon>Dothideomycetes incertae sedis</taxon>
        <taxon>Botryosphaeriales</taxon>
        <taxon>Phyllostictaceae</taxon>
        <taxon>Phyllosticta</taxon>
    </lineage>
</organism>
<protein>
    <submittedName>
        <fullName evidence="1">Uncharacterized protein</fullName>
    </submittedName>
</protein>
<evidence type="ECO:0000313" key="2">
    <source>
        <dbReference type="Proteomes" id="UP001456524"/>
    </source>
</evidence>
<dbReference type="EMBL" id="JBBWUH010000012">
    <property type="protein sequence ID" value="KAK8153694.1"/>
    <property type="molecule type" value="Genomic_DNA"/>
</dbReference>
<dbReference type="Proteomes" id="UP001456524">
    <property type="component" value="Unassembled WGS sequence"/>
</dbReference>
<comment type="caution">
    <text evidence="1">The sequence shown here is derived from an EMBL/GenBank/DDBJ whole genome shotgun (WGS) entry which is preliminary data.</text>
</comment>
<name>A0ABR1XGH8_9PEZI</name>
<sequence>MSVINSAYPLPLGVPRKYKRVWPPLLSSIPHHLFSSCPNLLQLVYPAISSVSSPSSALPSSPHLLSHLRRNVVCIFSLICFSTYSASSPSPTTSSIPHLLSSVSHFSLHLLTHLPHNVVRIFSHSSRHLVHLTDLAHSPISSASSPVNLNSSFHTTFLPVAPPSIRIFSRMSQFILPISTSCPAI</sequence>
<gene>
    <name evidence="1" type="ORF">IWX90DRAFT_76478</name>
</gene>
<evidence type="ECO:0000313" key="1">
    <source>
        <dbReference type="EMBL" id="KAK8153694.1"/>
    </source>
</evidence>
<accession>A0ABR1XGH8</accession>
<proteinExistence type="predicted"/>
<reference evidence="1 2" key="1">
    <citation type="journal article" date="2022" name="G3 (Bethesda)">
        <title>Enemy or ally: a genomic approach to elucidate the lifestyle of Phyllosticta citrichinaensis.</title>
        <authorList>
            <person name="Buijs V.A."/>
            <person name="Groenewald J.Z."/>
            <person name="Haridas S."/>
            <person name="LaButti K.M."/>
            <person name="Lipzen A."/>
            <person name="Martin F.M."/>
            <person name="Barry K."/>
            <person name="Grigoriev I.V."/>
            <person name="Crous P.W."/>
            <person name="Seidl M.F."/>
        </authorList>
    </citation>
    <scope>NUCLEOTIDE SEQUENCE [LARGE SCALE GENOMIC DNA]</scope>
    <source>
        <strain evidence="1 2">CBS 129764</strain>
    </source>
</reference>